<dbReference type="EnsemblMetazoa" id="AFUN015780-RA">
    <property type="protein sequence ID" value="AFUN015780-PA"/>
    <property type="gene ID" value="AFUN015780"/>
</dbReference>
<dbReference type="PANTHER" id="PTHR23137">
    <property type="entry name" value="VESICLE TRANSPORT PROTEIN-RELATED"/>
    <property type="match status" value="1"/>
</dbReference>
<dbReference type="InterPro" id="IPR011691">
    <property type="entry name" value="Vesicle_transpt_SFT2"/>
</dbReference>
<feature type="transmembrane region" description="Helical" evidence="9">
    <location>
        <begin position="113"/>
        <end position="139"/>
    </location>
</feature>
<evidence type="ECO:0000256" key="4">
    <source>
        <dbReference type="ARBA" id="ARBA00022692"/>
    </source>
</evidence>
<dbReference type="KEGG" id="afun:125763575"/>
<evidence type="ECO:0000256" key="9">
    <source>
        <dbReference type="RuleBase" id="RU363111"/>
    </source>
</evidence>
<feature type="transmembrane region" description="Helical" evidence="9">
    <location>
        <begin position="145"/>
        <end position="166"/>
    </location>
</feature>
<comment type="subcellular location">
    <subcellularLocation>
        <location evidence="2 9">Membrane</location>
        <topology evidence="2 9">Multi-pass membrane protein</topology>
    </subcellularLocation>
</comment>
<evidence type="ECO:0000256" key="3">
    <source>
        <dbReference type="ARBA" id="ARBA00022448"/>
    </source>
</evidence>
<dbReference type="GO" id="GO:0015031">
    <property type="term" value="P:protein transport"/>
    <property type="evidence" value="ECO:0007669"/>
    <property type="project" value="UniProtKB-KW"/>
</dbReference>
<dbReference type="VEuPathDB" id="VectorBase:AFUN2_009988"/>
<evidence type="ECO:0000256" key="7">
    <source>
        <dbReference type="ARBA" id="ARBA00023136"/>
    </source>
</evidence>
<sequence length="247" mass="28105">MLQFCCCVDVKTYVSWIIGQSVFWEKNLPVLRHIKHTKRIYRMADLKRDLDEYLLLQENQKKNFKLEMPKIPSLPTPDLVGKLFGRNQEPEANSWLKDTQDTCCPKLSRIQRIVGFVTCMGLGIFCMIVSTFYIPVLILKARKFALLYTLGSVFFIMSFSFLSGFGAMFRQMFSRERVAMSISYTCCLTATLYFAMVAQSTAFTVLFAVAQIITLLWMILAAIPGGMSGVKFFGSMFRSSVSSTLPV</sequence>
<dbReference type="GO" id="GO:0016192">
    <property type="term" value="P:vesicle-mediated transport"/>
    <property type="evidence" value="ECO:0007669"/>
    <property type="project" value="InterPro"/>
</dbReference>
<comment type="function">
    <text evidence="1 9">May be involved in fusion of retrograde transport vesicles derived from an endocytic compartment with the Golgi complex.</text>
</comment>
<evidence type="ECO:0000313" key="10">
    <source>
        <dbReference type="EnsemblMetazoa" id="AFUN015780-PA"/>
    </source>
</evidence>
<keyword evidence="5 9" id="KW-0653">Protein transport</keyword>
<feature type="transmembrane region" description="Helical" evidence="9">
    <location>
        <begin position="178"/>
        <end position="196"/>
    </location>
</feature>
<evidence type="ECO:0000256" key="5">
    <source>
        <dbReference type="ARBA" id="ARBA00022927"/>
    </source>
</evidence>
<dbReference type="GO" id="GO:0012505">
    <property type="term" value="C:endomembrane system"/>
    <property type="evidence" value="ECO:0007669"/>
    <property type="project" value="UniProtKB-ARBA"/>
</dbReference>
<dbReference type="InterPro" id="IPR007305">
    <property type="entry name" value="Vesicle_transpt_Got1/SFT2"/>
</dbReference>
<dbReference type="GeneID" id="125763575"/>
<dbReference type="STRING" id="62324.A0A182S4Q9"/>
<evidence type="ECO:0000256" key="2">
    <source>
        <dbReference type="ARBA" id="ARBA00004141"/>
    </source>
</evidence>
<name>A0A182S4Q9_ANOFN</name>
<protein>
    <recommendedName>
        <fullName evidence="9">Vesicle transport protein</fullName>
    </recommendedName>
</protein>
<dbReference type="AlphaFoldDB" id="A0A182S4Q9"/>
<dbReference type="PANTHER" id="PTHR23137:SF36">
    <property type="entry name" value="VESICLE TRANSPORT PROTEIN SFT2C"/>
    <property type="match status" value="1"/>
</dbReference>
<dbReference type="OrthoDB" id="660759at2759"/>
<feature type="transmembrane region" description="Helical" evidence="9">
    <location>
        <begin position="202"/>
        <end position="223"/>
    </location>
</feature>
<keyword evidence="3 9" id="KW-0813">Transport</keyword>
<evidence type="ECO:0000256" key="6">
    <source>
        <dbReference type="ARBA" id="ARBA00022989"/>
    </source>
</evidence>
<evidence type="ECO:0000256" key="1">
    <source>
        <dbReference type="ARBA" id="ARBA00003566"/>
    </source>
</evidence>
<accession>A0A182S4Q9</accession>
<evidence type="ECO:0000256" key="8">
    <source>
        <dbReference type="ARBA" id="ARBA00025800"/>
    </source>
</evidence>
<dbReference type="GO" id="GO:0005737">
    <property type="term" value="C:cytoplasm"/>
    <property type="evidence" value="ECO:0007669"/>
    <property type="project" value="UniProtKB-ARBA"/>
</dbReference>
<comment type="similarity">
    <text evidence="8 9">Belongs to the SFT2 family.</text>
</comment>
<keyword evidence="4 9" id="KW-0812">Transmembrane</keyword>
<proteinExistence type="inferred from homology"/>
<keyword evidence="6 9" id="KW-1133">Transmembrane helix</keyword>
<keyword evidence="7 9" id="KW-0472">Membrane</keyword>
<dbReference type="Pfam" id="PF04178">
    <property type="entry name" value="Got1"/>
    <property type="match status" value="1"/>
</dbReference>
<dbReference type="RefSeq" id="XP_049282844.1">
    <property type="nucleotide sequence ID" value="XM_049426887.1"/>
</dbReference>
<reference evidence="10" key="1">
    <citation type="submission" date="2020-05" db="UniProtKB">
        <authorList>
            <consortium name="EnsemblMetazoa"/>
        </authorList>
    </citation>
    <scope>IDENTIFICATION</scope>
    <source>
        <strain evidence="10">FUMOZ</strain>
    </source>
</reference>
<dbReference type="VEuPathDB" id="VectorBase:AFUN015780"/>
<organism evidence="10">
    <name type="scientific">Anopheles funestus</name>
    <name type="common">African malaria mosquito</name>
    <dbReference type="NCBI Taxonomy" id="62324"/>
    <lineage>
        <taxon>Eukaryota</taxon>
        <taxon>Metazoa</taxon>
        <taxon>Ecdysozoa</taxon>
        <taxon>Arthropoda</taxon>
        <taxon>Hexapoda</taxon>
        <taxon>Insecta</taxon>
        <taxon>Pterygota</taxon>
        <taxon>Neoptera</taxon>
        <taxon>Endopterygota</taxon>
        <taxon>Diptera</taxon>
        <taxon>Nematocera</taxon>
        <taxon>Culicoidea</taxon>
        <taxon>Culicidae</taxon>
        <taxon>Anophelinae</taxon>
        <taxon>Anopheles</taxon>
    </lineage>
</organism>
<dbReference type="GO" id="GO:0016020">
    <property type="term" value="C:membrane"/>
    <property type="evidence" value="ECO:0007669"/>
    <property type="project" value="UniProtKB-SubCell"/>
</dbReference>